<keyword evidence="11" id="KW-0675">Receptor</keyword>
<evidence type="ECO:0000256" key="4">
    <source>
        <dbReference type="ARBA" id="ARBA00022614"/>
    </source>
</evidence>
<evidence type="ECO:0000256" key="13">
    <source>
        <dbReference type="SAM" id="SignalP"/>
    </source>
</evidence>
<feature type="signal peptide" evidence="13">
    <location>
        <begin position="1"/>
        <end position="37"/>
    </location>
</feature>
<evidence type="ECO:0000256" key="3">
    <source>
        <dbReference type="ARBA" id="ARBA00022553"/>
    </source>
</evidence>
<dbReference type="Pfam" id="PF12819">
    <property type="entry name" value="Malectin_like"/>
    <property type="match status" value="1"/>
</dbReference>
<comment type="subcellular location">
    <subcellularLocation>
        <location evidence="1">Membrane</location>
        <topology evidence="1">Single-pass membrane protein</topology>
    </subcellularLocation>
</comment>
<dbReference type="Gene3D" id="3.30.200.20">
    <property type="entry name" value="Phosphorylase Kinase, domain 1"/>
    <property type="match status" value="1"/>
</dbReference>
<dbReference type="FunFam" id="3.30.200.20:FF:000394">
    <property type="entry name" value="Leucine-rich repeat receptor-like protein kinase"/>
    <property type="match status" value="1"/>
</dbReference>
<dbReference type="PROSITE" id="PS50011">
    <property type="entry name" value="PROTEIN_KINASE_DOM"/>
    <property type="match status" value="1"/>
</dbReference>
<gene>
    <name evidence="15" type="ORF">ZIOFF_066941</name>
</gene>
<dbReference type="AlphaFoldDB" id="A0A8J5CD59"/>
<evidence type="ECO:0000256" key="9">
    <source>
        <dbReference type="ARBA" id="ARBA00022989"/>
    </source>
</evidence>
<keyword evidence="2" id="KW-0723">Serine/threonine-protein kinase</keyword>
<evidence type="ECO:0000259" key="14">
    <source>
        <dbReference type="PROSITE" id="PS50011"/>
    </source>
</evidence>
<evidence type="ECO:0000256" key="7">
    <source>
        <dbReference type="ARBA" id="ARBA00022737"/>
    </source>
</evidence>
<proteinExistence type="predicted"/>
<dbReference type="Pfam" id="PF07714">
    <property type="entry name" value="PK_Tyr_Ser-Thr"/>
    <property type="match status" value="1"/>
</dbReference>
<dbReference type="SUPFAM" id="SSF52058">
    <property type="entry name" value="L domain-like"/>
    <property type="match status" value="1"/>
</dbReference>
<sequence length="947" mass="105879">MHSMGSNARIFFLFYSPKMLFWLFLLLEIIAIAKVHSQPSTQGFISIDCGSSTNYTDATTGIPYVTDDLFTDDGVNFHVAAGYGSSPLGEQMTTLRSFPNAIRSCYALKPVIKSGKYLLRGTFMYGNYDGQNRVNTENPLQFDLYFDANFWQTVYITDPSYTVWYEVLAVATAESVSVCLVNTGTGTPFISMLEFRPLPDVMYPAVNTTQYLITCLRLNIGPSSDSAYVRYPQDPYDRLWKPWTAPDDALTEITTDVSIVSSTDDYFQPPSIVMQSAGILSYNSTVMEFSWYSYYFGLGVRNEYVNFFFSELMPNVTRSFNIYLNDGLWYSNCTPPYLSPYYTHHTGPNAPSEEYNWVFNSSGLSNLPPIINAEEVYTAIQVNPLVTDSDDAYVINAIKELYLVKRSWIGDPCVPQQYPWDGLNCSYGTNPARITSINLSSSALAGSLSTSFAMFAAIKCLDLSYNNLTGPIPDALGALPSLQILQQSYWNNSEFPFSKTKSDVQIDYINDSYLYLIHTTSCYYSVKNYANKKLMLSYGGNPNLCPGGTSCGGETKKKHSGVAIIVIICAASMVLLIVVTFIVWSVIKKRGSSRTTYPEQNVVQPMKENNAQENCLPIENRVFTYKELEIMTNNFRKQLGKGGFGPVFHGNLQNNVQVAVKMLSQSSSQGKKEFHAEVENLTRIHHKNLVPLIGYCMEGDDLALVYEYMPQGTLQDHLTGKIHSDVTDSWAQRLKITIGAAQGLEYLHSACDPPLIHRDVKSSNILLSASLEAKVADFGLSKSFDMDNRTHISNVSAVVGTPGYLDPEYYSSHRLSDKSDVYGFGVIILELVTGQLPVVRSMKDIINLVEWVFQRLAGGDIENIVDRNLRMGYDINSIWKAVDLAMRCTELNHHQRPTMAHVVKELNESLELECAYSKGITARRKQTGTTSGALRVEPPQFIPPVAR</sequence>
<keyword evidence="10 12" id="KW-0472">Membrane</keyword>
<dbReference type="FunFam" id="3.80.10.10:FF:000129">
    <property type="entry name" value="Leucine-rich repeat receptor-like kinase"/>
    <property type="match status" value="1"/>
</dbReference>
<evidence type="ECO:0000313" key="15">
    <source>
        <dbReference type="EMBL" id="KAG6473034.1"/>
    </source>
</evidence>
<accession>A0A8J5CD59</accession>
<dbReference type="GO" id="GO:0004674">
    <property type="term" value="F:protein serine/threonine kinase activity"/>
    <property type="evidence" value="ECO:0007669"/>
    <property type="project" value="UniProtKB-KW"/>
</dbReference>
<dbReference type="SUPFAM" id="SSF56112">
    <property type="entry name" value="Protein kinase-like (PK-like)"/>
    <property type="match status" value="1"/>
</dbReference>
<keyword evidence="16" id="KW-1185">Reference proteome</keyword>
<keyword evidence="7" id="KW-0677">Repeat</keyword>
<evidence type="ECO:0000256" key="8">
    <source>
        <dbReference type="ARBA" id="ARBA00022777"/>
    </source>
</evidence>
<evidence type="ECO:0000256" key="6">
    <source>
        <dbReference type="ARBA" id="ARBA00022729"/>
    </source>
</evidence>
<name>A0A8J5CD59_ZINOF</name>
<evidence type="ECO:0000256" key="12">
    <source>
        <dbReference type="SAM" id="Phobius"/>
    </source>
</evidence>
<evidence type="ECO:0000313" key="16">
    <source>
        <dbReference type="Proteomes" id="UP000734854"/>
    </source>
</evidence>
<dbReference type="InterPro" id="IPR000719">
    <property type="entry name" value="Prot_kinase_dom"/>
</dbReference>
<comment type="caution">
    <text evidence="15">The sequence shown here is derived from an EMBL/GenBank/DDBJ whole genome shotgun (WGS) entry which is preliminary data.</text>
</comment>
<dbReference type="Gene3D" id="3.80.10.10">
    <property type="entry name" value="Ribonuclease Inhibitor"/>
    <property type="match status" value="1"/>
</dbReference>
<dbReference type="GO" id="GO:0005524">
    <property type="term" value="F:ATP binding"/>
    <property type="evidence" value="ECO:0007669"/>
    <property type="project" value="InterPro"/>
</dbReference>
<keyword evidence="4" id="KW-0433">Leucine-rich repeat</keyword>
<dbReference type="GO" id="GO:0016020">
    <property type="term" value="C:membrane"/>
    <property type="evidence" value="ECO:0007669"/>
    <property type="project" value="UniProtKB-SubCell"/>
</dbReference>
<keyword evidence="8" id="KW-0418">Kinase</keyword>
<feature type="chain" id="PRO_5035314913" description="Protein kinase domain-containing protein" evidence="13">
    <location>
        <begin position="38"/>
        <end position="947"/>
    </location>
</feature>
<dbReference type="EMBL" id="JACMSC010000019">
    <property type="protein sequence ID" value="KAG6473034.1"/>
    <property type="molecule type" value="Genomic_DNA"/>
</dbReference>
<protein>
    <recommendedName>
        <fullName evidence="14">Protein kinase domain-containing protein</fullName>
    </recommendedName>
</protein>
<dbReference type="SMART" id="SM00220">
    <property type="entry name" value="S_TKc"/>
    <property type="match status" value="1"/>
</dbReference>
<keyword evidence="8" id="KW-0808">Transferase</keyword>
<dbReference type="InterPro" id="IPR032675">
    <property type="entry name" value="LRR_dom_sf"/>
</dbReference>
<reference evidence="15 16" key="1">
    <citation type="submission" date="2020-08" db="EMBL/GenBank/DDBJ databases">
        <title>Plant Genome Project.</title>
        <authorList>
            <person name="Zhang R.-G."/>
        </authorList>
    </citation>
    <scope>NUCLEOTIDE SEQUENCE [LARGE SCALE GENOMIC DNA]</scope>
    <source>
        <tissue evidence="15">Rhizome</tissue>
    </source>
</reference>
<dbReference type="InterPro" id="IPR024788">
    <property type="entry name" value="Malectin-like_Carb-bd_dom"/>
</dbReference>
<feature type="domain" description="Protein kinase" evidence="14">
    <location>
        <begin position="633"/>
        <end position="910"/>
    </location>
</feature>
<evidence type="ECO:0000256" key="10">
    <source>
        <dbReference type="ARBA" id="ARBA00023136"/>
    </source>
</evidence>
<evidence type="ECO:0000256" key="5">
    <source>
        <dbReference type="ARBA" id="ARBA00022692"/>
    </source>
</evidence>
<dbReference type="InterPro" id="IPR011009">
    <property type="entry name" value="Kinase-like_dom_sf"/>
</dbReference>
<evidence type="ECO:0000256" key="1">
    <source>
        <dbReference type="ARBA" id="ARBA00004167"/>
    </source>
</evidence>
<dbReference type="PROSITE" id="PS00108">
    <property type="entry name" value="PROTEIN_KINASE_ST"/>
    <property type="match status" value="1"/>
</dbReference>
<keyword evidence="3" id="KW-0597">Phosphoprotein</keyword>
<keyword evidence="9 12" id="KW-1133">Transmembrane helix</keyword>
<dbReference type="Proteomes" id="UP000734854">
    <property type="component" value="Unassembled WGS sequence"/>
</dbReference>
<feature type="transmembrane region" description="Helical" evidence="12">
    <location>
        <begin position="561"/>
        <end position="587"/>
    </location>
</feature>
<dbReference type="FunFam" id="1.10.510.10:FF:000146">
    <property type="entry name" value="LRR receptor-like serine/threonine-protein kinase IOS1"/>
    <property type="match status" value="1"/>
</dbReference>
<keyword evidence="5 12" id="KW-0812">Transmembrane</keyword>
<evidence type="ECO:0000256" key="11">
    <source>
        <dbReference type="ARBA" id="ARBA00023170"/>
    </source>
</evidence>
<organism evidence="15 16">
    <name type="scientific">Zingiber officinale</name>
    <name type="common">Ginger</name>
    <name type="synonym">Amomum zingiber</name>
    <dbReference type="NCBI Taxonomy" id="94328"/>
    <lineage>
        <taxon>Eukaryota</taxon>
        <taxon>Viridiplantae</taxon>
        <taxon>Streptophyta</taxon>
        <taxon>Embryophyta</taxon>
        <taxon>Tracheophyta</taxon>
        <taxon>Spermatophyta</taxon>
        <taxon>Magnoliopsida</taxon>
        <taxon>Liliopsida</taxon>
        <taxon>Zingiberales</taxon>
        <taxon>Zingiberaceae</taxon>
        <taxon>Zingiber</taxon>
    </lineage>
</organism>
<dbReference type="PANTHER" id="PTHR45631:SF204">
    <property type="entry name" value="OS01G0810800 PROTEIN"/>
    <property type="match status" value="1"/>
</dbReference>
<dbReference type="InterPro" id="IPR001245">
    <property type="entry name" value="Ser-Thr/Tyr_kinase_cat_dom"/>
</dbReference>
<keyword evidence="6 13" id="KW-0732">Signal</keyword>
<dbReference type="PANTHER" id="PTHR45631">
    <property type="entry name" value="OS07G0107800 PROTEIN-RELATED"/>
    <property type="match status" value="1"/>
</dbReference>
<dbReference type="InterPro" id="IPR008271">
    <property type="entry name" value="Ser/Thr_kinase_AS"/>
</dbReference>
<evidence type="ECO:0000256" key="2">
    <source>
        <dbReference type="ARBA" id="ARBA00022527"/>
    </source>
</evidence>
<dbReference type="CDD" id="cd14066">
    <property type="entry name" value="STKc_IRAK"/>
    <property type="match status" value="1"/>
</dbReference>
<dbReference type="Gene3D" id="1.10.510.10">
    <property type="entry name" value="Transferase(Phosphotransferase) domain 1"/>
    <property type="match status" value="1"/>
</dbReference>